<dbReference type="PROSITE" id="PS50928">
    <property type="entry name" value="ABC_TM1"/>
    <property type="match status" value="1"/>
</dbReference>
<evidence type="ECO:0000256" key="8">
    <source>
        <dbReference type="SAM" id="Phobius"/>
    </source>
</evidence>
<dbReference type="AlphaFoldDB" id="A0A381S4G7"/>
<evidence type="ECO:0000256" key="3">
    <source>
        <dbReference type="ARBA" id="ARBA00022475"/>
    </source>
</evidence>
<keyword evidence="7 8" id="KW-0472">Membrane</keyword>
<gene>
    <name evidence="10" type="ORF">METZ01_LOCUS51065</name>
</gene>
<dbReference type="EMBL" id="UINC01002582">
    <property type="protein sequence ID" value="SUZ98211.1"/>
    <property type="molecule type" value="Genomic_DNA"/>
</dbReference>
<evidence type="ECO:0000256" key="7">
    <source>
        <dbReference type="ARBA" id="ARBA00023136"/>
    </source>
</evidence>
<evidence type="ECO:0000313" key="10">
    <source>
        <dbReference type="EMBL" id="SUZ98211.1"/>
    </source>
</evidence>
<feature type="transmembrane region" description="Helical" evidence="8">
    <location>
        <begin position="147"/>
        <end position="171"/>
    </location>
</feature>
<keyword evidence="6 8" id="KW-1133">Transmembrane helix</keyword>
<organism evidence="10">
    <name type="scientific">marine metagenome</name>
    <dbReference type="NCBI Taxonomy" id="408172"/>
    <lineage>
        <taxon>unclassified sequences</taxon>
        <taxon>metagenomes</taxon>
        <taxon>ecological metagenomes</taxon>
    </lineage>
</organism>
<dbReference type="InterPro" id="IPR035906">
    <property type="entry name" value="MetI-like_sf"/>
</dbReference>
<evidence type="ECO:0000259" key="9">
    <source>
        <dbReference type="PROSITE" id="PS50928"/>
    </source>
</evidence>
<feature type="transmembrane region" description="Helical" evidence="8">
    <location>
        <begin position="33"/>
        <end position="55"/>
    </location>
</feature>
<evidence type="ECO:0000256" key="6">
    <source>
        <dbReference type="ARBA" id="ARBA00022989"/>
    </source>
</evidence>
<evidence type="ECO:0000256" key="5">
    <source>
        <dbReference type="ARBA" id="ARBA00022692"/>
    </source>
</evidence>
<evidence type="ECO:0000256" key="4">
    <source>
        <dbReference type="ARBA" id="ARBA00022505"/>
    </source>
</evidence>
<evidence type="ECO:0000256" key="1">
    <source>
        <dbReference type="ARBA" id="ARBA00004651"/>
    </source>
</evidence>
<dbReference type="NCBIfam" id="TIGR02141">
    <property type="entry name" value="modB_ABC"/>
    <property type="match status" value="1"/>
</dbReference>
<dbReference type="SUPFAM" id="SSF161098">
    <property type="entry name" value="MetI-like"/>
    <property type="match status" value="1"/>
</dbReference>
<proteinExistence type="predicted"/>
<keyword evidence="4" id="KW-0500">Molybdenum</keyword>
<keyword evidence="2" id="KW-0813">Transport</keyword>
<dbReference type="InterPro" id="IPR000515">
    <property type="entry name" value="MetI-like"/>
</dbReference>
<dbReference type="Gene3D" id="1.10.3720.10">
    <property type="entry name" value="MetI-like"/>
    <property type="match status" value="1"/>
</dbReference>
<dbReference type="GO" id="GO:0015098">
    <property type="term" value="F:molybdate ion transmembrane transporter activity"/>
    <property type="evidence" value="ECO:0007669"/>
    <property type="project" value="InterPro"/>
</dbReference>
<evidence type="ECO:0000256" key="2">
    <source>
        <dbReference type="ARBA" id="ARBA00022448"/>
    </source>
</evidence>
<comment type="subcellular location">
    <subcellularLocation>
        <location evidence="1">Cell membrane</location>
        <topology evidence="1">Multi-pass membrane protein</topology>
    </subcellularLocation>
</comment>
<sequence>MALLATLLMLPPGVVLAWLLARRPFPGRSVCDTLVSLPLVLPPVATGLILLWLFGRRGPLGGLLAQVGFDVLFTWKAVVIAMAVMGLPLLVRAARAGFEQVDRRYEQVAATLGASPARIFFTISLPLAGRGVLAGALLGFSRALGEFGATIMVAGALPSTRTIAVSIFSYTETGQQAAAMSMLAVSAVIAFVALLLSNRLTTA</sequence>
<feature type="domain" description="ABC transmembrane type-1" evidence="9">
    <location>
        <begin position="1"/>
        <end position="201"/>
    </location>
</feature>
<keyword evidence="3" id="KW-1003">Cell membrane</keyword>
<protein>
    <recommendedName>
        <fullName evidence="9">ABC transmembrane type-1 domain-containing protein</fullName>
    </recommendedName>
</protein>
<feature type="transmembrane region" description="Helical" evidence="8">
    <location>
        <begin position="177"/>
        <end position="196"/>
    </location>
</feature>
<dbReference type="CDD" id="cd06261">
    <property type="entry name" value="TM_PBP2"/>
    <property type="match status" value="1"/>
</dbReference>
<dbReference type="InterPro" id="IPR011867">
    <property type="entry name" value="ModB_ABC"/>
</dbReference>
<dbReference type="GO" id="GO:0005886">
    <property type="term" value="C:plasma membrane"/>
    <property type="evidence" value="ECO:0007669"/>
    <property type="project" value="UniProtKB-SubCell"/>
</dbReference>
<dbReference type="PANTHER" id="PTHR30183">
    <property type="entry name" value="MOLYBDENUM TRANSPORT SYSTEM PERMEASE PROTEIN MODB"/>
    <property type="match status" value="1"/>
</dbReference>
<name>A0A381S4G7_9ZZZZ</name>
<feature type="transmembrane region" description="Helical" evidence="8">
    <location>
        <begin position="119"/>
        <end position="140"/>
    </location>
</feature>
<accession>A0A381S4G7</accession>
<keyword evidence="5 8" id="KW-0812">Transmembrane</keyword>
<reference evidence="10" key="1">
    <citation type="submission" date="2018-05" db="EMBL/GenBank/DDBJ databases">
        <authorList>
            <person name="Lanie J.A."/>
            <person name="Ng W.-L."/>
            <person name="Kazmierczak K.M."/>
            <person name="Andrzejewski T.M."/>
            <person name="Davidsen T.M."/>
            <person name="Wayne K.J."/>
            <person name="Tettelin H."/>
            <person name="Glass J.I."/>
            <person name="Rusch D."/>
            <person name="Podicherti R."/>
            <person name="Tsui H.-C.T."/>
            <person name="Winkler M.E."/>
        </authorList>
    </citation>
    <scope>NUCLEOTIDE SEQUENCE</scope>
</reference>
<dbReference type="PANTHER" id="PTHR30183:SF3">
    <property type="entry name" value="MOLYBDENUM TRANSPORT SYSTEM PERMEASE PROTEIN MODB"/>
    <property type="match status" value="1"/>
</dbReference>
<feature type="transmembrane region" description="Helical" evidence="8">
    <location>
        <begin position="67"/>
        <end position="91"/>
    </location>
</feature>
<dbReference type="Pfam" id="PF00528">
    <property type="entry name" value="BPD_transp_1"/>
    <property type="match status" value="1"/>
</dbReference>